<accession>A0A2A5JLH0</accession>
<feature type="chain" id="PRO_5012359519" description="Thioredoxin-like fold domain-containing protein" evidence="1">
    <location>
        <begin position="22"/>
        <end position="245"/>
    </location>
</feature>
<dbReference type="EMBL" id="NKHF01000089">
    <property type="protein sequence ID" value="PCK30266.1"/>
    <property type="molecule type" value="Genomic_DNA"/>
</dbReference>
<feature type="signal peptide" evidence="1">
    <location>
        <begin position="1"/>
        <end position="21"/>
    </location>
</feature>
<organism evidence="2 3">
    <name type="scientific">Pseudoalteromonas piscicida</name>
    <dbReference type="NCBI Taxonomy" id="43662"/>
    <lineage>
        <taxon>Bacteria</taxon>
        <taxon>Pseudomonadati</taxon>
        <taxon>Pseudomonadota</taxon>
        <taxon>Gammaproteobacteria</taxon>
        <taxon>Alteromonadales</taxon>
        <taxon>Pseudoalteromonadaceae</taxon>
        <taxon>Pseudoalteromonas</taxon>
    </lineage>
</organism>
<dbReference type="SUPFAM" id="SSF52833">
    <property type="entry name" value="Thioredoxin-like"/>
    <property type="match status" value="1"/>
</dbReference>
<reference evidence="3" key="1">
    <citation type="journal article" date="2019" name="Genome Announc.">
        <title>Draft Genome Sequence of Pseudoalteromonas piscicida Strain 36Y ROTHPW, an Hypersaline Seawater Isolate from the South Coast of Sonora, Mexico.</title>
        <authorList>
            <person name="Sanchez-Diaz R."/>
            <person name="Molina-Garza Z.J."/>
            <person name="Cruz-Suarez L.E."/>
            <person name="Selvin J."/>
            <person name="Kiran G.S."/>
            <person name="Ibarra-Gamez J.C."/>
            <person name="Gomez-Gil B."/>
            <person name="Galaviz-Silva L."/>
        </authorList>
    </citation>
    <scope>NUCLEOTIDE SEQUENCE [LARGE SCALE GENOMIC DNA]</scope>
    <source>
        <strain evidence="3">36Y_RITHPW</strain>
    </source>
</reference>
<gene>
    <name evidence="2" type="ORF">CEX98_18335</name>
</gene>
<dbReference type="Gene3D" id="3.40.30.10">
    <property type="entry name" value="Glutaredoxin"/>
    <property type="match status" value="1"/>
</dbReference>
<dbReference type="RefSeq" id="WP_099643469.1">
    <property type="nucleotide sequence ID" value="NZ_NKHF01000089.1"/>
</dbReference>
<dbReference type="Proteomes" id="UP000228621">
    <property type="component" value="Unassembled WGS sequence"/>
</dbReference>
<protein>
    <recommendedName>
        <fullName evidence="4">Thioredoxin-like fold domain-containing protein</fullName>
    </recommendedName>
</protein>
<sequence length="245" mass="28590">MSLIKLILLHIAVFLSLSTHANTQEYVFINIWDEYVQPTTLPTPLAPRRLLQPDINIDEASLAQFKTAYPSYTELTIDKHNQLMQRFVVRQTPVRVIVKDGKVIQRELLTTTTTPSQEKAIRIPLHTLTGTPFSIVPIDSEYRVLFFSDSLCPFQHIPACETRIKQNNQLVDSSRYPVVTLIKPFYVDEQSARDYQRRFQIKHDIVFDHHNEVFSHFDIRELPYWVVQDKQGDVIYRGNQPPNLE</sequence>
<proteinExistence type="predicted"/>
<evidence type="ECO:0008006" key="4">
    <source>
        <dbReference type="Google" id="ProtNLM"/>
    </source>
</evidence>
<evidence type="ECO:0000313" key="2">
    <source>
        <dbReference type="EMBL" id="PCK30266.1"/>
    </source>
</evidence>
<name>A0A2A5JLH0_PSEO7</name>
<keyword evidence="3" id="KW-1185">Reference proteome</keyword>
<dbReference type="OrthoDB" id="6119231at2"/>
<comment type="caution">
    <text evidence="2">The sequence shown here is derived from an EMBL/GenBank/DDBJ whole genome shotgun (WGS) entry which is preliminary data.</text>
</comment>
<dbReference type="AlphaFoldDB" id="A0A2A5JLH0"/>
<evidence type="ECO:0000256" key="1">
    <source>
        <dbReference type="SAM" id="SignalP"/>
    </source>
</evidence>
<dbReference type="InterPro" id="IPR036249">
    <property type="entry name" value="Thioredoxin-like_sf"/>
</dbReference>
<keyword evidence="1" id="KW-0732">Signal</keyword>
<evidence type="ECO:0000313" key="3">
    <source>
        <dbReference type="Proteomes" id="UP000228621"/>
    </source>
</evidence>